<sequence length="92" mass="11160">MFYLGYTFVPNIFFSHYFLPKAICFFKFPPTVHSRLMFSFLRFFIPNLPFSLVCKFFSTLPDDIFFWCLPFARRIFSLFCPSFQWWFLGGDT</sequence>
<keyword evidence="1" id="KW-0472">Membrane</keyword>
<name>A0A0A9A7R2_ARUDO</name>
<proteinExistence type="predicted"/>
<dbReference type="AlphaFoldDB" id="A0A0A9A7R2"/>
<evidence type="ECO:0000313" key="2">
    <source>
        <dbReference type="EMBL" id="JAD47719.1"/>
    </source>
</evidence>
<feature type="transmembrane region" description="Helical" evidence="1">
    <location>
        <begin position="40"/>
        <end position="58"/>
    </location>
</feature>
<protein>
    <submittedName>
        <fullName evidence="2">Uncharacterized protein</fullName>
    </submittedName>
</protein>
<feature type="transmembrane region" description="Helical" evidence="1">
    <location>
        <begin position="6"/>
        <end position="28"/>
    </location>
</feature>
<evidence type="ECO:0000256" key="1">
    <source>
        <dbReference type="SAM" id="Phobius"/>
    </source>
</evidence>
<reference evidence="2" key="2">
    <citation type="journal article" date="2015" name="Data Brief">
        <title>Shoot transcriptome of the giant reed, Arundo donax.</title>
        <authorList>
            <person name="Barrero R.A."/>
            <person name="Guerrero F.D."/>
            <person name="Moolhuijzen P."/>
            <person name="Goolsby J.A."/>
            <person name="Tidwell J."/>
            <person name="Bellgard S.E."/>
            <person name="Bellgard M.I."/>
        </authorList>
    </citation>
    <scope>NUCLEOTIDE SEQUENCE</scope>
    <source>
        <tissue evidence="2">Shoot tissue taken approximately 20 cm above the soil surface</tissue>
    </source>
</reference>
<keyword evidence="1" id="KW-1133">Transmembrane helix</keyword>
<keyword evidence="1" id="KW-0812">Transmembrane</keyword>
<accession>A0A0A9A7R2</accession>
<organism evidence="2">
    <name type="scientific">Arundo donax</name>
    <name type="common">Giant reed</name>
    <name type="synonym">Donax arundinaceus</name>
    <dbReference type="NCBI Taxonomy" id="35708"/>
    <lineage>
        <taxon>Eukaryota</taxon>
        <taxon>Viridiplantae</taxon>
        <taxon>Streptophyta</taxon>
        <taxon>Embryophyta</taxon>
        <taxon>Tracheophyta</taxon>
        <taxon>Spermatophyta</taxon>
        <taxon>Magnoliopsida</taxon>
        <taxon>Liliopsida</taxon>
        <taxon>Poales</taxon>
        <taxon>Poaceae</taxon>
        <taxon>PACMAD clade</taxon>
        <taxon>Arundinoideae</taxon>
        <taxon>Arundineae</taxon>
        <taxon>Arundo</taxon>
    </lineage>
</organism>
<dbReference type="EMBL" id="GBRH01250176">
    <property type="protein sequence ID" value="JAD47719.1"/>
    <property type="molecule type" value="Transcribed_RNA"/>
</dbReference>
<reference evidence="2" key="1">
    <citation type="submission" date="2014-09" db="EMBL/GenBank/DDBJ databases">
        <authorList>
            <person name="Magalhaes I.L.F."/>
            <person name="Oliveira U."/>
            <person name="Santos F.R."/>
            <person name="Vidigal T.H.D.A."/>
            <person name="Brescovit A.D."/>
            <person name="Santos A.J."/>
        </authorList>
    </citation>
    <scope>NUCLEOTIDE SEQUENCE</scope>
    <source>
        <tissue evidence="2">Shoot tissue taken approximately 20 cm above the soil surface</tissue>
    </source>
</reference>